<comment type="caution">
    <text evidence="2">The sequence shown here is derived from an EMBL/GenBank/DDBJ whole genome shotgun (WGS) entry which is preliminary data.</text>
</comment>
<feature type="domain" description="Glycosyltransferase 61 catalytic" evidence="1">
    <location>
        <begin position="197"/>
        <end position="283"/>
    </location>
</feature>
<dbReference type="RefSeq" id="WP_073608900.1">
    <property type="nucleotide sequence ID" value="NZ_MRCG01000009.1"/>
</dbReference>
<dbReference type="InterPro" id="IPR049625">
    <property type="entry name" value="Glyco_transf_61_cat"/>
</dbReference>
<gene>
    <name evidence="2" type="ORF">NIES30_13195</name>
</gene>
<evidence type="ECO:0000313" key="2">
    <source>
        <dbReference type="EMBL" id="OKH47424.1"/>
    </source>
</evidence>
<dbReference type="Pfam" id="PF04577">
    <property type="entry name" value="Glyco_transf_61"/>
    <property type="match status" value="1"/>
</dbReference>
<sequence>MGLSIAEVLPAINIPASMIFSHPTALGDTLRPAIERIFMPEEYLHPLHLKIDVTSGQTGPRKWGSKRWKLYKKLYSMVKGVQILDCSEKFLFDGRSELDTNIGHVIENIAAPALLAKQMLSKRLGQNIDVHVILKERAPNLAREVFETLKIPVIYTDDSVYGEVISIWVARPDAASLDKPEFSPIINEKPVAEIDSKLYNVHAALFNETEFLGSEPLEAEKIFIPRRGSRSLSNNDEVIQFLGEKGFKTYYFEDLTCAQKWSITRDVKIVVAVHGAALSHMAFNRLGLQNSDRPGSGVKVVELYSPGWASRWAHRRHISGLNGQWCGVRGQVTPEFLSTIDFSDLPSGAVRPSQNPFKVDCESIQMALDYLGVG</sequence>
<dbReference type="EMBL" id="MRCG01000009">
    <property type="protein sequence ID" value="OKH47424.1"/>
    <property type="molecule type" value="Genomic_DNA"/>
</dbReference>
<dbReference type="OrthoDB" id="182122at2"/>
<evidence type="ECO:0000259" key="1">
    <source>
        <dbReference type="Pfam" id="PF04577"/>
    </source>
</evidence>
<proteinExistence type="predicted"/>
<accession>A0A1U7J4I1</accession>
<reference evidence="2 3" key="1">
    <citation type="submission" date="2016-11" db="EMBL/GenBank/DDBJ databases">
        <title>Draft Genome Sequences of Nine Cyanobacterial Strains from Diverse Habitats.</title>
        <authorList>
            <person name="Zhu T."/>
            <person name="Hou S."/>
            <person name="Lu X."/>
            <person name="Hess W.R."/>
        </authorList>
    </citation>
    <scope>NUCLEOTIDE SEQUENCE [LARGE SCALE GENOMIC DNA]</scope>
    <source>
        <strain evidence="2 3">NIES-30</strain>
    </source>
</reference>
<dbReference type="Proteomes" id="UP000185557">
    <property type="component" value="Unassembled WGS sequence"/>
</dbReference>
<dbReference type="STRING" id="549789.NIES30_13195"/>
<keyword evidence="3" id="KW-1185">Reference proteome</keyword>
<evidence type="ECO:0000313" key="3">
    <source>
        <dbReference type="Proteomes" id="UP000185557"/>
    </source>
</evidence>
<protein>
    <recommendedName>
        <fullName evidence="1">Glycosyltransferase 61 catalytic domain-containing protein</fullName>
    </recommendedName>
</protein>
<dbReference type="GO" id="GO:0016757">
    <property type="term" value="F:glycosyltransferase activity"/>
    <property type="evidence" value="ECO:0007669"/>
    <property type="project" value="InterPro"/>
</dbReference>
<name>A0A1U7J4I1_9CYAN</name>
<organism evidence="2 3">
    <name type="scientific">Phormidium tenue NIES-30</name>
    <dbReference type="NCBI Taxonomy" id="549789"/>
    <lineage>
        <taxon>Bacteria</taxon>
        <taxon>Bacillati</taxon>
        <taxon>Cyanobacteriota</taxon>
        <taxon>Cyanophyceae</taxon>
        <taxon>Oscillatoriophycideae</taxon>
        <taxon>Oscillatoriales</taxon>
        <taxon>Oscillatoriaceae</taxon>
        <taxon>Phormidium</taxon>
    </lineage>
</organism>
<dbReference type="AlphaFoldDB" id="A0A1U7J4I1"/>